<evidence type="ECO:0000313" key="1">
    <source>
        <dbReference type="EMBL" id="CEK66774.1"/>
    </source>
</evidence>
<feature type="non-terminal residue" evidence="1">
    <location>
        <position position="1"/>
    </location>
</feature>
<proteinExistence type="predicted"/>
<name>A0A0B6ZDT6_9EUPU</name>
<sequence>FAVVTAAREFNFGASAAHDTAQFFGFSTGLHMKRLGAFTMQKRIWNSLKYKKDKLTKRRKTVRAAKLKRQEELQ</sequence>
<dbReference type="EMBL" id="HACG01019909">
    <property type="protein sequence ID" value="CEK66774.1"/>
    <property type="molecule type" value="Transcribed_RNA"/>
</dbReference>
<feature type="non-terminal residue" evidence="1">
    <location>
        <position position="74"/>
    </location>
</feature>
<gene>
    <name evidence="1" type="primary">ORF60118</name>
</gene>
<reference evidence="1" key="1">
    <citation type="submission" date="2014-12" db="EMBL/GenBank/DDBJ databases">
        <title>Insight into the proteome of Arion vulgaris.</title>
        <authorList>
            <person name="Aradska J."/>
            <person name="Bulat T."/>
            <person name="Smidak R."/>
            <person name="Sarate P."/>
            <person name="Gangsoo J."/>
            <person name="Sialana F."/>
            <person name="Bilban M."/>
            <person name="Lubec G."/>
        </authorList>
    </citation>
    <scope>NUCLEOTIDE SEQUENCE</scope>
    <source>
        <tissue evidence="1">Skin</tissue>
    </source>
</reference>
<dbReference type="AlphaFoldDB" id="A0A0B6ZDT6"/>
<organism evidence="1">
    <name type="scientific">Arion vulgaris</name>
    <dbReference type="NCBI Taxonomy" id="1028688"/>
    <lineage>
        <taxon>Eukaryota</taxon>
        <taxon>Metazoa</taxon>
        <taxon>Spiralia</taxon>
        <taxon>Lophotrochozoa</taxon>
        <taxon>Mollusca</taxon>
        <taxon>Gastropoda</taxon>
        <taxon>Heterobranchia</taxon>
        <taxon>Euthyneura</taxon>
        <taxon>Panpulmonata</taxon>
        <taxon>Eupulmonata</taxon>
        <taxon>Stylommatophora</taxon>
        <taxon>Helicina</taxon>
        <taxon>Arionoidea</taxon>
        <taxon>Arionidae</taxon>
        <taxon>Arion</taxon>
    </lineage>
</organism>
<accession>A0A0B6ZDT6</accession>
<protein>
    <submittedName>
        <fullName evidence="1">Uncharacterized protein</fullName>
    </submittedName>
</protein>